<protein>
    <recommendedName>
        <fullName evidence="3">VWA domain-containing protein</fullName>
    </recommendedName>
</protein>
<dbReference type="EMBL" id="CP007509">
    <property type="protein sequence ID" value="AHY42823.1"/>
    <property type="molecule type" value="Genomic_DNA"/>
</dbReference>
<evidence type="ECO:0000313" key="2">
    <source>
        <dbReference type="Proteomes" id="UP000025238"/>
    </source>
</evidence>
<organism evidence="1 2">
    <name type="scientific">Stutzerimonas stutzeri</name>
    <name type="common">Pseudomonas stutzeri</name>
    <dbReference type="NCBI Taxonomy" id="316"/>
    <lineage>
        <taxon>Bacteria</taxon>
        <taxon>Pseudomonadati</taxon>
        <taxon>Pseudomonadota</taxon>
        <taxon>Gammaproteobacteria</taxon>
        <taxon>Pseudomonadales</taxon>
        <taxon>Pseudomonadaceae</taxon>
        <taxon>Stutzerimonas</taxon>
    </lineage>
</organism>
<dbReference type="Proteomes" id="UP000025238">
    <property type="component" value="Chromosome"/>
</dbReference>
<gene>
    <name evidence="1" type="ORF">UIB01_10215</name>
</gene>
<dbReference type="PATRIC" id="fig|316.97.peg.2046"/>
<evidence type="ECO:0000313" key="1">
    <source>
        <dbReference type="EMBL" id="AHY42823.1"/>
    </source>
</evidence>
<name>A0A023WRR2_STUST</name>
<reference evidence="1 2" key="1">
    <citation type="submission" date="2014-03" db="EMBL/GenBank/DDBJ databases">
        <title>Complete genome sequence of Pseudomonas stutzeri 19SMN4.</title>
        <authorList>
            <person name="Brunet-Galmes I."/>
            <person name="Nogales B."/>
            <person name="Busquets A."/>
            <person name="Pena A."/>
            <person name="Gomila M."/>
            <person name="Garcia-Valdes E."/>
            <person name="Lalucat J."/>
            <person name="Bennasar A."/>
            <person name="Bosch R."/>
        </authorList>
    </citation>
    <scope>NUCLEOTIDE SEQUENCE [LARGE SCALE GENOMIC DNA]</scope>
    <source>
        <strain evidence="1 2">19SMN4</strain>
    </source>
</reference>
<proteinExistence type="predicted"/>
<dbReference type="AlphaFoldDB" id="A0A023WRR2"/>
<accession>A0A023WRR2</accession>
<dbReference type="KEGG" id="pstu:UIB01_10215"/>
<sequence length="155" mass="16892">MTLFLVCDTSGSMSEGGKPFITRTAVMTIAQWIHLAGGQEQIRLCAWGSEAVFSDWTMTDDYPEHMRVCSGTSSATALTRLLGDSPDGKVLLLTDGFWSSTETRHLKQWRAGLPHDSVRFIKTGADANPQLKGPDVFLAEDLFAALDGWLEAPSA</sequence>
<evidence type="ECO:0008006" key="3">
    <source>
        <dbReference type="Google" id="ProtNLM"/>
    </source>
</evidence>
<dbReference type="InterPro" id="IPR036465">
    <property type="entry name" value="vWFA_dom_sf"/>
</dbReference>
<dbReference type="SUPFAM" id="SSF53300">
    <property type="entry name" value="vWA-like"/>
    <property type="match status" value="1"/>
</dbReference>